<proteinExistence type="predicted"/>
<protein>
    <submittedName>
        <fullName evidence="2">Membrane protein</fullName>
    </submittedName>
</protein>
<evidence type="ECO:0000256" key="1">
    <source>
        <dbReference type="SAM" id="Phobius"/>
    </source>
</evidence>
<keyword evidence="1" id="KW-1133">Transmembrane helix</keyword>
<reference evidence="2 3" key="1">
    <citation type="submission" date="2016-02" db="EMBL/GenBank/DDBJ databases">
        <authorList>
            <consortium name="Pathogen Informatics"/>
        </authorList>
    </citation>
    <scope>NUCLEOTIDE SEQUENCE [LARGE SCALE GENOMIC DNA]</scope>
    <source>
        <strain evidence="2 3">SS1013</strain>
    </source>
</reference>
<name>A0A0Z8R4D1_STRSU</name>
<dbReference type="EMBL" id="FIJK01000088">
    <property type="protein sequence ID" value="CYW75753.1"/>
    <property type="molecule type" value="Genomic_DNA"/>
</dbReference>
<dbReference type="RefSeq" id="WP_052819534.1">
    <property type="nucleotide sequence ID" value="NZ_CEIH01000026.1"/>
</dbReference>
<keyword evidence="1" id="KW-0472">Membrane</keyword>
<gene>
    <name evidence="2" type="ORF">ERS132539_02264</name>
</gene>
<feature type="transmembrane region" description="Helical" evidence="1">
    <location>
        <begin position="21"/>
        <end position="37"/>
    </location>
</feature>
<evidence type="ECO:0000313" key="2">
    <source>
        <dbReference type="EMBL" id="CYW75753.1"/>
    </source>
</evidence>
<evidence type="ECO:0000313" key="3">
    <source>
        <dbReference type="Proteomes" id="UP000069526"/>
    </source>
</evidence>
<organism evidence="2 3">
    <name type="scientific">Streptococcus suis</name>
    <dbReference type="NCBI Taxonomy" id="1307"/>
    <lineage>
        <taxon>Bacteria</taxon>
        <taxon>Bacillati</taxon>
        <taxon>Bacillota</taxon>
        <taxon>Bacilli</taxon>
        <taxon>Lactobacillales</taxon>
        <taxon>Streptococcaceae</taxon>
        <taxon>Streptococcus</taxon>
    </lineage>
</organism>
<sequence length="291" mass="33573">MAKKLPTIRHHETNQKQTQTNNNLFVGLGLLGGISILSGQTHFLFPILVLSALAYGTFFLIHRNTAKSTKNTALRLQNLKESISHIEQELKQLNNYLKSKNYSQYALLALELLPQLTMIREETSELKYQLDTDISSAIIQQTIQEEEKILKQLKLLDLIAPSSFILEETKKILSIAPELATTYQNVQNDHIEILEQLKNLENAEELRVIHEINMKHYNDILDGYLKIKENPKNFYSAEERLAQSKLALEKFDADLDETLRKFNERQLNEFEISLRMMGKDANGEDLLAEKY</sequence>
<feature type="transmembrane region" description="Helical" evidence="1">
    <location>
        <begin position="43"/>
        <end position="61"/>
    </location>
</feature>
<dbReference type="Proteomes" id="UP000069526">
    <property type="component" value="Unassembled WGS sequence"/>
</dbReference>
<dbReference type="AlphaFoldDB" id="A0A0Z8R4D1"/>
<keyword evidence="1" id="KW-0812">Transmembrane</keyword>
<accession>A0A0Z8R4D1</accession>